<dbReference type="InterPro" id="IPR012912">
    <property type="entry name" value="Plasmid_pRiA4b_Orf3-like"/>
</dbReference>
<dbReference type="EMBL" id="JABAGO010000048">
    <property type="protein sequence ID" value="NMF00542.1"/>
    <property type="molecule type" value="Genomic_DNA"/>
</dbReference>
<dbReference type="RefSeq" id="WP_168976217.1">
    <property type="nucleotide sequence ID" value="NZ_JABAGO010000048.1"/>
</dbReference>
<accession>A0A848D041</accession>
<dbReference type="PANTHER" id="PTHR41878:SF1">
    <property type="entry name" value="TNPR PROTEIN"/>
    <property type="match status" value="1"/>
</dbReference>
<comment type="caution">
    <text evidence="2">The sequence shown here is derived from an EMBL/GenBank/DDBJ whole genome shotgun (WGS) entry which is preliminary data.</text>
</comment>
<dbReference type="AlphaFoldDB" id="A0A848D041"/>
<reference evidence="2 3" key="1">
    <citation type="submission" date="2020-04" db="EMBL/GenBank/DDBJ databases">
        <authorList>
            <person name="Hitch T.C.A."/>
            <person name="Wylensek D."/>
            <person name="Clavel T."/>
        </authorList>
    </citation>
    <scope>NUCLEOTIDE SEQUENCE [LARGE SCALE GENOMIC DNA]</scope>
    <source>
        <strain evidence="2 3">WB01_D5_05</strain>
    </source>
</reference>
<dbReference type="InterPro" id="IPR024047">
    <property type="entry name" value="MM3350-like_sf"/>
</dbReference>
<evidence type="ECO:0000313" key="2">
    <source>
        <dbReference type="EMBL" id="NMF00542.1"/>
    </source>
</evidence>
<feature type="domain" description="Plasmid pRiA4b Orf3-like" evidence="1">
    <location>
        <begin position="325"/>
        <end position="455"/>
    </location>
</feature>
<sequence>MLNAQSLEIERMTLFVRDFQTFIDYVRTHPVTLTKAKEQLMKKDLHTLNQHMHYTSDTSEHAQQQSYPLLHLFYHLALAGSLLEKSIGERGSRILRPTERLALYEQLTETEKYFFLLETFWIDTHWDELRMTSHEEDKPVYTTPFALEFISRQQARQKVQIVRRNYICELDILFSSLNYFALYFAYFGFWDVTQDQEEMKRRGSKRVFQVETVTPTALGIALSSILCKERLLPAWNVANRRENGDGTGLPGAPLADGHEYMEGREYFRSSLSSLFKEIEHMDDGKQNRSGEAFFKPFMSLFSHGELQNTLSPVKGLEPKVPMDGVYTVKVSLTGRVWRKISLSSKHTLDDLHLAIQQAFEFSNDHLYSFFMDNKPWSKQRIPSPQEEGETFLASGGPFAHQLQLRDADLYEGKAFLYLFDYGDEWLFKVVVESIDTESVVPLRPIVVETKGAAPEQYGW</sequence>
<proteinExistence type="predicted"/>
<dbReference type="Pfam" id="PF07929">
    <property type="entry name" value="PRiA4_ORF3"/>
    <property type="match status" value="1"/>
</dbReference>
<dbReference type="Proteomes" id="UP000561326">
    <property type="component" value="Unassembled WGS sequence"/>
</dbReference>
<dbReference type="PANTHER" id="PTHR41878">
    <property type="entry name" value="LEXA REPRESSOR-RELATED"/>
    <property type="match status" value="1"/>
</dbReference>
<dbReference type="SUPFAM" id="SSF159941">
    <property type="entry name" value="MM3350-like"/>
    <property type="match status" value="1"/>
</dbReference>
<organism evidence="2 3">
    <name type="scientific">Aneurinibacillus aneurinilyticus</name>
    <name type="common">Bacillus aneurinolyticus</name>
    <dbReference type="NCBI Taxonomy" id="1391"/>
    <lineage>
        <taxon>Bacteria</taxon>
        <taxon>Bacillati</taxon>
        <taxon>Bacillota</taxon>
        <taxon>Bacilli</taxon>
        <taxon>Bacillales</taxon>
        <taxon>Paenibacillaceae</taxon>
        <taxon>Aneurinibacillus group</taxon>
        <taxon>Aneurinibacillus</taxon>
    </lineage>
</organism>
<name>A0A848D041_ANEAE</name>
<protein>
    <submittedName>
        <fullName evidence="2">Plasmid pRiA4b ORF-3 family protein</fullName>
    </submittedName>
</protein>
<dbReference type="Gene3D" id="3.10.290.30">
    <property type="entry name" value="MM3350-like"/>
    <property type="match status" value="1"/>
</dbReference>
<evidence type="ECO:0000313" key="3">
    <source>
        <dbReference type="Proteomes" id="UP000561326"/>
    </source>
</evidence>
<evidence type="ECO:0000259" key="1">
    <source>
        <dbReference type="Pfam" id="PF07929"/>
    </source>
</evidence>
<gene>
    <name evidence="2" type="ORF">HF838_20165</name>
</gene>